<evidence type="ECO:0000313" key="8">
    <source>
        <dbReference type="Proteomes" id="UP001290861"/>
    </source>
</evidence>
<evidence type="ECO:0000313" key="7">
    <source>
        <dbReference type="EMBL" id="MDZ8118039.1"/>
    </source>
</evidence>
<feature type="domain" description="VWFA" evidence="6">
    <location>
        <begin position="82"/>
        <end position="286"/>
    </location>
</feature>
<keyword evidence="2 5" id="KW-0812">Transmembrane</keyword>
<feature type="transmembrane region" description="Helical" evidence="5">
    <location>
        <begin position="12"/>
        <end position="28"/>
    </location>
</feature>
<dbReference type="PROSITE" id="PS50234">
    <property type="entry name" value="VWFA"/>
    <property type="match status" value="1"/>
</dbReference>
<gene>
    <name evidence="7" type="ORF">P9H32_05305</name>
</gene>
<name>A0ABU5MUY8_9BACT</name>
<feature type="transmembrane region" description="Helical" evidence="5">
    <location>
        <begin position="49"/>
        <end position="69"/>
    </location>
</feature>
<dbReference type="EMBL" id="JARVCO010000007">
    <property type="protein sequence ID" value="MDZ8118039.1"/>
    <property type="molecule type" value="Genomic_DNA"/>
</dbReference>
<evidence type="ECO:0000256" key="2">
    <source>
        <dbReference type="ARBA" id="ARBA00022692"/>
    </source>
</evidence>
<evidence type="ECO:0000256" key="4">
    <source>
        <dbReference type="ARBA" id="ARBA00023136"/>
    </source>
</evidence>
<keyword evidence="4 5" id="KW-0472">Membrane</keyword>
<evidence type="ECO:0000256" key="3">
    <source>
        <dbReference type="ARBA" id="ARBA00022989"/>
    </source>
</evidence>
<comment type="caution">
    <text evidence="7">The sequence shown here is derived from an EMBL/GenBank/DDBJ whole genome shotgun (WGS) entry which is preliminary data.</text>
</comment>
<dbReference type="Proteomes" id="UP001290861">
    <property type="component" value="Unassembled WGS sequence"/>
</dbReference>
<dbReference type="InterPro" id="IPR002035">
    <property type="entry name" value="VWF_A"/>
</dbReference>
<proteinExistence type="predicted"/>
<keyword evidence="8" id="KW-1185">Reference proteome</keyword>
<organism evidence="7 8">
    <name type="scientific">Pontiella agarivorans</name>
    <dbReference type="NCBI Taxonomy" id="3038953"/>
    <lineage>
        <taxon>Bacteria</taxon>
        <taxon>Pseudomonadati</taxon>
        <taxon>Kiritimatiellota</taxon>
        <taxon>Kiritimatiellia</taxon>
        <taxon>Kiritimatiellales</taxon>
        <taxon>Pontiellaceae</taxon>
        <taxon>Pontiella</taxon>
    </lineage>
</organism>
<dbReference type="InterPro" id="IPR036465">
    <property type="entry name" value="vWFA_dom_sf"/>
</dbReference>
<protein>
    <submittedName>
        <fullName evidence="7">VWA domain-containing protein</fullName>
    </submittedName>
</protein>
<keyword evidence="3 5" id="KW-1133">Transmembrane helix</keyword>
<evidence type="ECO:0000259" key="6">
    <source>
        <dbReference type="PROSITE" id="PS50234"/>
    </source>
</evidence>
<evidence type="ECO:0000256" key="1">
    <source>
        <dbReference type="ARBA" id="ARBA00022475"/>
    </source>
</evidence>
<dbReference type="RefSeq" id="WP_322607839.1">
    <property type="nucleotide sequence ID" value="NZ_JARVCO010000007.1"/>
</dbReference>
<dbReference type="Gene3D" id="3.40.50.410">
    <property type="entry name" value="von Willebrand factor, type A domain"/>
    <property type="match status" value="1"/>
</dbReference>
<reference evidence="7 8" key="1">
    <citation type="journal article" date="2024" name="Appl. Environ. Microbiol.">
        <title>Pontiella agarivorans sp. nov., a novel marine anaerobic bacterium capable of degrading macroalgal polysaccharides and fixing nitrogen.</title>
        <authorList>
            <person name="Liu N."/>
            <person name="Kivenson V."/>
            <person name="Peng X."/>
            <person name="Cui Z."/>
            <person name="Lankiewicz T.S."/>
            <person name="Gosselin K.M."/>
            <person name="English C.J."/>
            <person name="Blair E.M."/>
            <person name="O'Malley M.A."/>
            <person name="Valentine D.L."/>
        </authorList>
    </citation>
    <scope>NUCLEOTIDE SEQUENCE [LARGE SCALE GENOMIC DNA]</scope>
    <source>
        <strain evidence="7 8">NLcol2</strain>
    </source>
</reference>
<dbReference type="Pfam" id="PF13519">
    <property type="entry name" value="VWA_2"/>
    <property type="match status" value="1"/>
</dbReference>
<dbReference type="SUPFAM" id="SSF53300">
    <property type="entry name" value="vWA-like"/>
    <property type="match status" value="1"/>
</dbReference>
<evidence type="ECO:0000256" key="5">
    <source>
        <dbReference type="SAM" id="Phobius"/>
    </source>
</evidence>
<dbReference type="PANTHER" id="PTHR22550:SF5">
    <property type="entry name" value="LEUCINE ZIPPER PROTEIN 4"/>
    <property type="match status" value="1"/>
</dbReference>
<dbReference type="PANTHER" id="PTHR22550">
    <property type="entry name" value="SPORE GERMINATION PROTEIN"/>
    <property type="match status" value="1"/>
</dbReference>
<dbReference type="SMART" id="SM00327">
    <property type="entry name" value="VWA"/>
    <property type="match status" value="1"/>
</dbReference>
<sequence>MIYFYTPSALLWLWLVPVVAGLFIYSSAKRRKAIAAFGAGGHFISRKREAFSATAATGLIIIALARPAWNLEETKLQESGRDVIFLLDVSRSMLAEDMHPTRLENAKTAIHDCIEGLSGDRVGLVLFAGSAEIRCPLTVDYDYFRMALRQASPDSVAAGGTMIAHALERTLEKLVMDEKSGMVDLIMITDGEDQIDGPDEVEAVRKLEEAGVRFIGIGLGDRSRGSRIAVLDEETGVRSYLKNGNQEIWTKLNSETLRRMAGAIQDGIYFDVGSGPFNLSQIYRQIMVDAQRTATDKQVMERYEEKFHLFLSGAVILLLISNRWRKTS</sequence>
<keyword evidence="1" id="KW-1003">Cell membrane</keyword>
<dbReference type="InterPro" id="IPR050768">
    <property type="entry name" value="UPF0353/GerABKA_families"/>
</dbReference>
<accession>A0ABU5MUY8</accession>